<feature type="chain" id="PRO_5040275459" description="Lipase domain-containing protein" evidence="5">
    <location>
        <begin position="17"/>
        <end position="341"/>
    </location>
</feature>
<keyword evidence="8" id="KW-1185">Reference proteome</keyword>
<dbReference type="PANTHER" id="PTHR11610">
    <property type="entry name" value="LIPASE"/>
    <property type="match status" value="1"/>
</dbReference>
<dbReference type="GO" id="GO:0005615">
    <property type="term" value="C:extracellular space"/>
    <property type="evidence" value="ECO:0007669"/>
    <property type="project" value="TreeGrafter"/>
</dbReference>
<evidence type="ECO:0000256" key="1">
    <source>
        <dbReference type="ARBA" id="ARBA00004613"/>
    </source>
</evidence>
<dbReference type="InterPro" id="IPR013818">
    <property type="entry name" value="Lipase"/>
</dbReference>
<dbReference type="InterPro" id="IPR002334">
    <property type="entry name" value="Allerg_PlipaseA1"/>
</dbReference>
<dbReference type="CDD" id="cd00707">
    <property type="entry name" value="Pancreat_lipase_like"/>
    <property type="match status" value="1"/>
</dbReference>
<reference evidence="7" key="1">
    <citation type="submission" date="2022-01" db="EMBL/GenBank/DDBJ databases">
        <authorList>
            <person name="King R."/>
        </authorList>
    </citation>
    <scope>NUCLEOTIDE SEQUENCE</scope>
</reference>
<dbReference type="PRINTS" id="PR00821">
    <property type="entry name" value="TAGLIPASE"/>
</dbReference>
<dbReference type="PANTHER" id="PTHR11610:SF190">
    <property type="entry name" value="VITELLOGENIN-3-LIKE PROTEIN"/>
    <property type="match status" value="1"/>
</dbReference>
<evidence type="ECO:0000256" key="2">
    <source>
        <dbReference type="ARBA" id="ARBA00010701"/>
    </source>
</evidence>
<feature type="domain" description="Lipase" evidence="6">
    <location>
        <begin position="54"/>
        <end position="338"/>
    </location>
</feature>
<dbReference type="GO" id="GO:0016298">
    <property type="term" value="F:lipase activity"/>
    <property type="evidence" value="ECO:0007669"/>
    <property type="project" value="InterPro"/>
</dbReference>
<gene>
    <name evidence="7" type="ORF">CEUTPL_LOCUS48</name>
</gene>
<dbReference type="InterPro" id="IPR000734">
    <property type="entry name" value="TAG_lipase"/>
</dbReference>
<protein>
    <recommendedName>
        <fullName evidence="6">Lipase domain-containing protein</fullName>
    </recommendedName>
</protein>
<evidence type="ECO:0000256" key="5">
    <source>
        <dbReference type="SAM" id="SignalP"/>
    </source>
</evidence>
<proteinExistence type="inferred from homology"/>
<dbReference type="Pfam" id="PF00151">
    <property type="entry name" value="Lipase"/>
    <property type="match status" value="1"/>
</dbReference>
<organism evidence="7 8">
    <name type="scientific">Ceutorhynchus assimilis</name>
    <name type="common">cabbage seed weevil</name>
    <dbReference type="NCBI Taxonomy" id="467358"/>
    <lineage>
        <taxon>Eukaryota</taxon>
        <taxon>Metazoa</taxon>
        <taxon>Ecdysozoa</taxon>
        <taxon>Arthropoda</taxon>
        <taxon>Hexapoda</taxon>
        <taxon>Insecta</taxon>
        <taxon>Pterygota</taxon>
        <taxon>Neoptera</taxon>
        <taxon>Endopterygota</taxon>
        <taxon>Coleoptera</taxon>
        <taxon>Polyphaga</taxon>
        <taxon>Cucujiformia</taxon>
        <taxon>Curculionidae</taxon>
        <taxon>Ceutorhynchinae</taxon>
        <taxon>Ceutorhynchus</taxon>
    </lineage>
</organism>
<dbReference type="InterPro" id="IPR033906">
    <property type="entry name" value="Lipase_N"/>
</dbReference>
<evidence type="ECO:0000256" key="3">
    <source>
        <dbReference type="ARBA" id="ARBA00022525"/>
    </source>
</evidence>
<dbReference type="SUPFAM" id="SSF53474">
    <property type="entry name" value="alpha/beta-Hydrolases"/>
    <property type="match status" value="1"/>
</dbReference>
<dbReference type="Gene3D" id="3.40.50.1820">
    <property type="entry name" value="alpha/beta hydrolase"/>
    <property type="match status" value="1"/>
</dbReference>
<dbReference type="InterPro" id="IPR029058">
    <property type="entry name" value="AB_hydrolase_fold"/>
</dbReference>
<evidence type="ECO:0000313" key="8">
    <source>
        <dbReference type="Proteomes" id="UP001152799"/>
    </source>
</evidence>
<keyword evidence="5" id="KW-0732">Signal</keyword>
<comment type="similarity">
    <text evidence="2 4">Belongs to the AB hydrolase superfamily. Lipase family.</text>
</comment>
<evidence type="ECO:0000313" key="7">
    <source>
        <dbReference type="EMBL" id="CAG9759295.1"/>
    </source>
</evidence>
<sequence>MKIIVVLAAIFAVSLAKSVNLLRTSQITDELINDPRFLIYEVEEGLFEVDDLETSVANITTKSLNEDVTFYIFTPENPDRGVQVRASQLHDIVRKTGFNIRRQTLVVIHGWRNDYTAPVNDRIKNAALRNHNINVIVVDWSPIASRNYVTAKGSVLAVGNYVGDFLLRLDDELDHRLHKMTIVGHSLGAHVSGNVGARTKGLITTIIGLDPAGPLFSAKNINNRLDPTDAEYVHVIHTNDKRLGWGIKMGHADYFPNGGKSQPGCGLDISGSCAHARAYKFFAESLDNDNFSSKLCGSYSNFQKKRCGENVPSNMGGFPIVRTSTGNYYLYTNKGSPFARG</sequence>
<dbReference type="EMBL" id="OU892277">
    <property type="protein sequence ID" value="CAG9759295.1"/>
    <property type="molecule type" value="Genomic_DNA"/>
</dbReference>
<evidence type="ECO:0000259" key="6">
    <source>
        <dbReference type="Pfam" id="PF00151"/>
    </source>
</evidence>
<dbReference type="AlphaFoldDB" id="A0A9N9QI03"/>
<feature type="signal peptide" evidence="5">
    <location>
        <begin position="1"/>
        <end position="16"/>
    </location>
</feature>
<accession>A0A9N9QI03</accession>
<name>A0A9N9QI03_9CUCU</name>
<evidence type="ECO:0000256" key="4">
    <source>
        <dbReference type="RuleBase" id="RU004262"/>
    </source>
</evidence>
<dbReference type="OrthoDB" id="199913at2759"/>
<comment type="subcellular location">
    <subcellularLocation>
        <location evidence="1">Secreted</location>
    </subcellularLocation>
</comment>
<dbReference type="PRINTS" id="PR00825">
    <property type="entry name" value="DOLALLERGEN"/>
</dbReference>
<keyword evidence="3" id="KW-0964">Secreted</keyword>
<dbReference type="Proteomes" id="UP001152799">
    <property type="component" value="Chromosome 1"/>
</dbReference>
<dbReference type="GO" id="GO:0016042">
    <property type="term" value="P:lipid catabolic process"/>
    <property type="evidence" value="ECO:0007669"/>
    <property type="project" value="TreeGrafter"/>
</dbReference>